<feature type="transmembrane region" description="Helical" evidence="1">
    <location>
        <begin position="6"/>
        <end position="26"/>
    </location>
</feature>
<evidence type="ECO:0000313" key="3">
    <source>
        <dbReference type="Proteomes" id="UP000774958"/>
    </source>
</evidence>
<keyword evidence="1" id="KW-1133">Transmembrane helix</keyword>
<feature type="transmembrane region" description="Helical" evidence="1">
    <location>
        <begin position="63"/>
        <end position="83"/>
    </location>
</feature>
<dbReference type="PANTHER" id="PTHR35804:SF1">
    <property type="entry name" value="LYSINE EXPORTER LYSO"/>
    <property type="match status" value="1"/>
</dbReference>
<feature type="transmembrane region" description="Helical" evidence="1">
    <location>
        <begin position="33"/>
        <end position="51"/>
    </location>
</feature>
<comment type="caution">
    <text evidence="2">The sequence shown here is derived from an EMBL/GenBank/DDBJ whole genome shotgun (WGS) entry which is preliminary data.</text>
</comment>
<proteinExistence type="predicted"/>
<feature type="transmembrane region" description="Helical" evidence="1">
    <location>
        <begin position="137"/>
        <end position="154"/>
    </location>
</feature>
<keyword evidence="1" id="KW-0812">Transmembrane</keyword>
<dbReference type="Pfam" id="PF03956">
    <property type="entry name" value="Lys_export"/>
    <property type="match status" value="1"/>
</dbReference>
<feature type="transmembrane region" description="Helical" evidence="1">
    <location>
        <begin position="274"/>
        <end position="299"/>
    </location>
</feature>
<protein>
    <submittedName>
        <fullName evidence="2">Lysine exporter LysO family protein</fullName>
    </submittedName>
</protein>
<feature type="transmembrane region" description="Helical" evidence="1">
    <location>
        <begin position="104"/>
        <end position="125"/>
    </location>
</feature>
<reference evidence="2 3" key="1">
    <citation type="submission" date="2021-09" db="EMBL/GenBank/DDBJ databases">
        <title>Aeromonas schubertii isolated from Asian sea bass.</title>
        <authorList>
            <person name="Pinpimai K."/>
        </authorList>
    </citation>
    <scope>NUCLEOTIDE SEQUENCE [LARGE SCALE GENOMIC DNA]</scope>
    <source>
        <strain evidence="2 3">CHULA2021a</strain>
    </source>
</reference>
<evidence type="ECO:0000313" key="2">
    <source>
        <dbReference type="EMBL" id="MBZ6066097.1"/>
    </source>
</evidence>
<dbReference type="EMBL" id="JAIRBT010000008">
    <property type="protein sequence ID" value="MBZ6066097.1"/>
    <property type="molecule type" value="Genomic_DNA"/>
</dbReference>
<name>A0ABS7VAK1_9GAMM</name>
<dbReference type="Proteomes" id="UP000774958">
    <property type="component" value="Unassembled WGS sequence"/>
</dbReference>
<keyword evidence="1" id="KW-0472">Membrane</keyword>
<sequence length="300" mass="32034">MLLNALLILLPLFIGYLIPLHSRTLLSGINGALGKMVYLILGLMGMSLAGIDDLGGSMAQILKISGVMLASLTLCNLALLWWLDRQRTLPLMEALQSAPNKLHMMWESLQLGLVVLAGFAFGLIVDLSSFPIEKFSEWALMLLLLLIGIQMRNSGMRLRQILLNRWGMTIAIGVMLSSWLGALIAALVLSLPATHALAMASSFGWYSLSGILVADKLGPVMGSAAFLNDLGRELIAILIIPLLMRRHPSAAIGYGGATALDFTLPVIQRSGGVGVVPVAIVSGFILSLLGPILILGFLAL</sequence>
<dbReference type="RefSeq" id="WP_050665135.1">
    <property type="nucleotide sequence ID" value="NZ_CDDB01000015.1"/>
</dbReference>
<feature type="transmembrane region" description="Helical" evidence="1">
    <location>
        <begin position="166"/>
        <end position="189"/>
    </location>
</feature>
<dbReference type="PANTHER" id="PTHR35804">
    <property type="entry name" value="LYSINE EXPORTER LYSO"/>
    <property type="match status" value="1"/>
</dbReference>
<evidence type="ECO:0000256" key="1">
    <source>
        <dbReference type="SAM" id="Phobius"/>
    </source>
</evidence>
<accession>A0ABS7VAK1</accession>
<organism evidence="2 3">
    <name type="scientific">Aeromonas schubertii</name>
    <dbReference type="NCBI Taxonomy" id="652"/>
    <lineage>
        <taxon>Bacteria</taxon>
        <taxon>Pseudomonadati</taxon>
        <taxon>Pseudomonadota</taxon>
        <taxon>Gammaproteobacteria</taxon>
        <taxon>Aeromonadales</taxon>
        <taxon>Aeromonadaceae</taxon>
        <taxon>Aeromonas</taxon>
    </lineage>
</organism>
<keyword evidence="3" id="KW-1185">Reference proteome</keyword>
<gene>
    <name evidence="2" type="ORF">LA374_07750</name>
</gene>
<dbReference type="InterPro" id="IPR005642">
    <property type="entry name" value="LysO"/>
</dbReference>